<evidence type="ECO:0000256" key="1">
    <source>
        <dbReference type="ARBA" id="ARBA00000971"/>
    </source>
</evidence>
<name>A0A897N4W7_9EURY</name>
<dbReference type="Gene3D" id="3.10.50.40">
    <property type="match status" value="1"/>
</dbReference>
<evidence type="ECO:0000313" key="12">
    <source>
        <dbReference type="Proteomes" id="UP000663525"/>
    </source>
</evidence>
<evidence type="ECO:0000256" key="8">
    <source>
        <dbReference type="PROSITE-ProRule" id="PRU00277"/>
    </source>
</evidence>
<dbReference type="SUPFAM" id="SSF54534">
    <property type="entry name" value="FKBP-like"/>
    <property type="match status" value="1"/>
</dbReference>
<dbReference type="PANTHER" id="PTHR47861">
    <property type="entry name" value="FKBP-TYPE PEPTIDYL-PROLYL CIS-TRANS ISOMERASE SLYD"/>
    <property type="match status" value="1"/>
</dbReference>
<comment type="similarity">
    <text evidence="3 9">Belongs to the FKBP-type PPIase family.</text>
</comment>
<dbReference type="Proteomes" id="UP000663525">
    <property type="component" value="Chromosome"/>
</dbReference>
<accession>A0A897N4W7</accession>
<sequence>MTIDYVGRLDDGTVFDTSRREVAIEVGLAQPGDIEPEEYASLAFTVGESEIIEGLDEALVGMTEGETATVTVPPEKAYGEHEPDRVREYDPETFEGMVGQQPAVGLHVHAQNGLHGDVTAVTEDSVEIDFNHQLAGETLTFEIEVVEVRD</sequence>
<evidence type="ECO:0000256" key="2">
    <source>
        <dbReference type="ARBA" id="ARBA00004496"/>
    </source>
</evidence>
<dbReference type="PROSITE" id="PS50059">
    <property type="entry name" value="FKBP_PPIASE"/>
    <property type="match status" value="1"/>
</dbReference>
<organism evidence="11 12">
    <name type="scientific">Halapricum desulfuricans</name>
    <dbReference type="NCBI Taxonomy" id="2841257"/>
    <lineage>
        <taxon>Archaea</taxon>
        <taxon>Methanobacteriati</taxon>
        <taxon>Methanobacteriota</taxon>
        <taxon>Stenosarchaea group</taxon>
        <taxon>Halobacteria</taxon>
        <taxon>Halobacteriales</taxon>
        <taxon>Haloarculaceae</taxon>
        <taxon>Halapricum</taxon>
    </lineage>
</organism>
<evidence type="ECO:0000259" key="10">
    <source>
        <dbReference type="PROSITE" id="PS50059"/>
    </source>
</evidence>
<gene>
    <name evidence="11" type="primary">slpA2</name>
    <name evidence="11" type="ORF">HSR121_2975</name>
</gene>
<dbReference type="EMBL" id="CP064787">
    <property type="protein sequence ID" value="QSG07288.1"/>
    <property type="molecule type" value="Genomic_DNA"/>
</dbReference>
<keyword evidence="4" id="KW-0963">Cytoplasm</keyword>
<dbReference type="GO" id="GO:0042026">
    <property type="term" value="P:protein refolding"/>
    <property type="evidence" value="ECO:0007669"/>
    <property type="project" value="UniProtKB-ARBA"/>
</dbReference>
<dbReference type="InterPro" id="IPR046357">
    <property type="entry name" value="PPIase_dom_sf"/>
</dbReference>
<dbReference type="AlphaFoldDB" id="A0A897N4W7"/>
<dbReference type="Pfam" id="PF00254">
    <property type="entry name" value="FKBP_C"/>
    <property type="match status" value="1"/>
</dbReference>
<dbReference type="PANTHER" id="PTHR47861:SF3">
    <property type="entry name" value="FKBP-TYPE PEPTIDYL-PROLYL CIS-TRANS ISOMERASE SLYD"/>
    <property type="match status" value="1"/>
</dbReference>
<keyword evidence="6" id="KW-0143">Chaperone</keyword>
<evidence type="ECO:0000256" key="5">
    <source>
        <dbReference type="ARBA" id="ARBA00023110"/>
    </source>
</evidence>
<evidence type="ECO:0000256" key="9">
    <source>
        <dbReference type="RuleBase" id="RU003915"/>
    </source>
</evidence>
<feature type="domain" description="PPIase FKBP-type" evidence="10">
    <location>
        <begin position="1"/>
        <end position="80"/>
    </location>
</feature>
<dbReference type="EC" id="5.2.1.8" evidence="9"/>
<dbReference type="GO" id="GO:0003755">
    <property type="term" value="F:peptidyl-prolyl cis-trans isomerase activity"/>
    <property type="evidence" value="ECO:0007669"/>
    <property type="project" value="UniProtKB-UniRule"/>
</dbReference>
<protein>
    <recommendedName>
        <fullName evidence="9">Peptidyl-prolyl cis-trans isomerase</fullName>
        <ecNumber evidence="9">5.2.1.8</ecNumber>
    </recommendedName>
</protein>
<comment type="subcellular location">
    <subcellularLocation>
        <location evidence="2">Cytoplasm</location>
    </subcellularLocation>
</comment>
<evidence type="ECO:0000256" key="4">
    <source>
        <dbReference type="ARBA" id="ARBA00022490"/>
    </source>
</evidence>
<evidence type="ECO:0000256" key="3">
    <source>
        <dbReference type="ARBA" id="ARBA00006577"/>
    </source>
</evidence>
<comment type="catalytic activity">
    <reaction evidence="1 8 9">
        <text>[protein]-peptidylproline (omega=180) = [protein]-peptidylproline (omega=0)</text>
        <dbReference type="Rhea" id="RHEA:16237"/>
        <dbReference type="Rhea" id="RHEA-COMP:10747"/>
        <dbReference type="Rhea" id="RHEA-COMP:10748"/>
        <dbReference type="ChEBI" id="CHEBI:83833"/>
        <dbReference type="ChEBI" id="CHEBI:83834"/>
        <dbReference type="EC" id="5.2.1.8"/>
    </reaction>
</comment>
<keyword evidence="7 8" id="KW-0413">Isomerase</keyword>
<evidence type="ECO:0000256" key="6">
    <source>
        <dbReference type="ARBA" id="ARBA00023186"/>
    </source>
</evidence>
<evidence type="ECO:0000256" key="7">
    <source>
        <dbReference type="ARBA" id="ARBA00023235"/>
    </source>
</evidence>
<dbReference type="GO" id="GO:0005737">
    <property type="term" value="C:cytoplasm"/>
    <property type="evidence" value="ECO:0007669"/>
    <property type="project" value="UniProtKB-SubCell"/>
</dbReference>
<dbReference type="InterPro" id="IPR001179">
    <property type="entry name" value="PPIase_FKBP_dom"/>
</dbReference>
<proteinExistence type="inferred from homology"/>
<keyword evidence="5 8" id="KW-0697">Rotamase</keyword>
<reference evidence="11" key="1">
    <citation type="submission" date="2020-11" db="EMBL/GenBank/DDBJ databases">
        <title>Carbohydrate-dependent, anaerobic sulfur respiration: A novel catabolism in halophilic archaea.</title>
        <authorList>
            <person name="Sorokin D.Y."/>
            <person name="Messina E."/>
            <person name="Smedile F."/>
            <person name="La Cono V."/>
            <person name="Hallsworth J.E."/>
            <person name="Yakimov M.M."/>
        </authorList>
    </citation>
    <scope>NUCLEOTIDE SEQUENCE</scope>
    <source>
        <strain evidence="11">HSR12-1</strain>
    </source>
</reference>
<evidence type="ECO:0000313" key="11">
    <source>
        <dbReference type="EMBL" id="QSG07288.1"/>
    </source>
</evidence>